<evidence type="ECO:0000256" key="1">
    <source>
        <dbReference type="SAM" id="MobiDB-lite"/>
    </source>
</evidence>
<reference evidence="4" key="1">
    <citation type="journal article" date="2014" name="FEMS Microbiol. Lett.">
        <title>Draft Genomic DNA Sequence of the Facultatively Methylotrophic Bacterium Acidomonas methanolica type strain MB58.</title>
        <authorList>
            <person name="Higashiura N."/>
            <person name="Hadano H."/>
            <person name="Hirakawa H."/>
            <person name="Matsutani M."/>
            <person name="Takabe S."/>
            <person name="Matsushita K."/>
            <person name="Azuma Y."/>
        </authorList>
    </citation>
    <scope>NUCLEOTIDE SEQUENCE [LARGE SCALE GENOMIC DNA]</scope>
    <source>
        <strain evidence="4">MB58</strain>
    </source>
</reference>
<dbReference type="AlphaFoldDB" id="A0A023D1T6"/>
<dbReference type="EMBL" id="BAND01000013">
    <property type="protein sequence ID" value="GAJ28049.1"/>
    <property type="molecule type" value="Genomic_DNA"/>
</dbReference>
<gene>
    <name evidence="3" type="ORF">Amme_013_013</name>
</gene>
<organism evidence="3 4">
    <name type="scientific">Acidomonas methanolica NBRC 104435</name>
    <dbReference type="NCBI Taxonomy" id="1231351"/>
    <lineage>
        <taxon>Bacteria</taxon>
        <taxon>Pseudomonadati</taxon>
        <taxon>Pseudomonadota</taxon>
        <taxon>Alphaproteobacteria</taxon>
        <taxon>Acetobacterales</taxon>
        <taxon>Acetobacteraceae</taxon>
        <taxon>Acidomonas</taxon>
    </lineage>
</organism>
<reference evidence="3 4" key="2">
    <citation type="journal article" date="2014" name="FEMS Microbiol. Lett.">
        <title>Draft genomic DNA sequence of the facultatively methylotrophic bacterium Acidomonas methanolica type strain MB58.</title>
        <authorList>
            <person name="Higashiura N."/>
            <person name="Hadano H."/>
            <person name="Hirakawa H."/>
            <person name="Matsutani M."/>
            <person name="Takabe S."/>
            <person name="Matsushita K."/>
            <person name="Azuma Y."/>
        </authorList>
    </citation>
    <scope>NUCLEOTIDE SEQUENCE [LARGE SCALE GENOMIC DNA]</scope>
    <source>
        <strain evidence="3 4">MB58</strain>
    </source>
</reference>
<evidence type="ECO:0000313" key="3">
    <source>
        <dbReference type="EMBL" id="GAJ28049.1"/>
    </source>
</evidence>
<keyword evidence="2" id="KW-0732">Signal</keyword>
<sequence length="78" mass="8090">MIRKFALAALAFGLTLSPLAPLAHAKAPCRDGKGRFTKCEAPAPKKCRDEKGRFTACDAAKSAPAPKAAPTKAPATPN</sequence>
<proteinExistence type="predicted"/>
<dbReference type="RefSeq" id="WP_042056258.1">
    <property type="nucleotide sequence ID" value="NZ_BAND01000013.1"/>
</dbReference>
<accession>A0A023D1T6</accession>
<dbReference type="OrthoDB" id="7281717at2"/>
<comment type="caution">
    <text evidence="3">The sequence shown here is derived from an EMBL/GenBank/DDBJ whole genome shotgun (WGS) entry which is preliminary data.</text>
</comment>
<keyword evidence="4" id="KW-1185">Reference proteome</keyword>
<name>A0A023D1T6_ACIMT</name>
<feature type="region of interest" description="Disordered" evidence="1">
    <location>
        <begin position="58"/>
        <end position="78"/>
    </location>
</feature>
<protein>
    <submittedName>
        <fullName evidence="3">Uncharacterized protein</fullName>
    </submittedName>
</protein>
<feature type="chain" id="PRO_5030001274" evidence="2">
    <location>
        <begin position="26"/>
        <end position="78"/>
    </location>
</feature>
<dbReference type="Proteomes" id="UP000019760">
    <property type="component" value="Unassembled WGS sequence"/>
</dbReference>
<evidence type="ECO:0000256" key="2">
    <source>
        <dbReference type="SAM" id="SignalP"/>
    </source>
</evidence>
<evidence type="ECO:0000313" key="4">
    <source>
        <dbReference type="Proteomes" id="UP000019760"/>
    </source>
</evidence>
<feature type="signal peptide" evidence="2">
    <location>
        <begin position="1"/>
        <end position="25"/>
    </location>
</feature>